<keyword evidence="3" id="KW-1185">Reference proteome</keyword>
<name>A0A0T6DU08_9GAMM</name>
<accession>A0A0T6DU08</accession>
<organism evidence="2 3">
    <name type="scientific">Psychrobacter piscatorii</name>
    <dbReference type="NCBI Taxonomy" id="554343"/>
    <lineage>
        <taxon>Bacteria</taxon>
        <taxon>Pseudomonadati</taxon>
        <taxon>Pseudomonadota</taxon>
        <taxon>Gammaproteobacteria</taxon>
        <taxon>Moraxellales</taxon>
        <taxon>Moraxellaceae</taxon>
        <taxon>Psychrobacter</taxon>
    </lineage>
</organism>
<evidence type="ECO:0000256" key="1">
    <source>
        <dbReference type="SAM" id="Phobius"/>
    </source>
</evidence>
<reference evidence="2 3" key="1">
    <citation type="submission" date="2015-11" db="EMBL/GenBank/DDBJ databases">
        <title>Permanent draft genome of Psychrobacter piscatorii LQ58.</title>
        <authorList>
            <person name="Zhou M."/>
            <person name="Dong B."/>
            <person name="Liu Q."/>
        </authorList>
    </citation>
    <scope>NUCLEOTIDE SEQUENCE [LARGE SCALE GENOMIC DNA]</scope>
    <source>
        <strain evidence="2 3">LQ58</strain>
    </source>
</reference>
<dbReference type="Proteomes" id="UP000051202">
    <property type="component" value="Unassembled WGS sequence"/>
</dbReference>
<feature type="transmembrane region" description="Helical" evidence="1">
    <location>
        <begin position="58"/>
        <end position="78"/>
    </location>
</feature>
<protein>
    <submittedName>
        <fullName evidence="2">Uncharacterized protein</fullName>
    </submittedName>
</protein>
<feature type="transmembrane region" description="Helical" evidence="1">
    <location>
        <begin position="6"/>
        <end position="22"/>
    </location>
</feature>
<proteinExistence type="predicted"/>
<keyword evidence="1" id="KW-0472">Membrane</keyword>
<dbReference type="AlphaFoldDB" id="A0A0T6DU08"/>
<sequence>MITLINYWVPFFGLILCLVALFNKRVNTKTDLRIVVVVMWLIVWMTVIYYDYPYEIDKVISITFVRVMMLIINALYILEAANYIKKQIPISLIKCNKHAP</sequence>
<comment type="caution">
    <text evidence="2">The sequence shown here is derived from an EMBL/GenBank/DDBJ whole genome shotgun (WGS) entry which is preliminary data.</text>
</comment>
<evidence type="ECO:0000313" key="2">
    <source>
        <dbReference type="EMBL" id="KRU23312.1"/>
    </source>
</evidence>
<evidence type="ECO:0000313" key="3">
    <source>
        <dbReference type="Proteomes" id="UP000051202"/>
    </source>
</evidence>
<dbReference type="EMBL" id="LNDJ01000047">
    <property type="protein sequence ID" value="KRU23312.1"/>
    <property type="molecule type" value="Genomic_DNA"/>
</dbReference>
<gene>
    <name evidence="2" type="ORF">AS194_05120</name>
</gene>
<dbReference type="RefSeq" id="WP_058023947.1">
    <property type="nucleotide sequence ID" value="NZ_LNDJ01000047.1"/>
</dbReference>
<feature type="transmembrane region" description="Helical" evidence="1">
    <location>
        <begin position="34"/>
        <end position="52"/>
    </location>
</feature>
<dbReference type="STRING" id="554343.AS194_05120"/>
<keyword evidence="1" id="KW-1133">Transmembrane helix</keyword>
<keyword evidence="1" id="KW-0812">Transmembrane</keyword>